<dbReference type="OrthoDB" id="1117639at2"/>
<dbReference type="SUPFAM" id="SSF53383">
    <property type="entry name" value="PLP-dependent transferases"/>
    <property type="match status" value="1"/>
</dbReference>
<dbReference type="AlphaFoldDB" id="A0A1M4VM88"/>
<dbReference type="InterPro" id="IPR015421">
    <property type="entry name" value="PyrdxlP-dep_Trfase_major"/>
</dbReference>
<protein>
    <submittedName>
        <fullName evidence="2">dTDP-4-amino-4,6-dideoxygalactose transaminase</fullName>
    </submittedName>
</protein>
<proteinExistence type="inferred from homology"/>
<dbReference type="Gene3D" id="3.40.640.10">
    <property type="entry name" value="Type I PLP-dependent aspartate aminotransferase-like (Major domain)"/>
    <property type="match status" value="1"/>
</dbReference>
<sequence length="308" mass="36021">MIFYKEQIIYPESFRQPSFFISPFSTADLEKNAMIVKDCSCNENTIKKYNSFFGKHEYFLSGKEAINKALSHYLLQKEDEVLILTTTANSYVSSCVTKEIEKFCTWSRQKTDKTKVVFIIHEFGKIYNDMETVKKFNLPIIEDCAMSMFSNDENNLIGTHGDFTIYSIPKFFPVQFGGILKINCENYSITHTKIYKDYLQKLVLHYFQDTEHIINQRKNNNCYMIAGLTKLGFTSYFEYSEFETPSVCMFENNGCDIVKLKVFLQQHGIECSVFYGKDAFFLPVHQALGVFEMDYILNLIEFFIHENK</sequence>
<keyword evidence="1" id="KW-0663">Pyridoxal phosphate</keyword>
<organism evidence="2 3">
    <name type="scientific">Chryseobacterium takakiae</name>
    <dbReference type="NCBI Taxonomy" id="1302685"/>
    <lineage>
        <taxon>Bacteria</taxon>
        <taxon>Pseudomonadati</taxon>
        <taxon>Bacteroidota</taxon>
        <taxon>Flavobacteriia</taxon>
        <taxon>Flavobacteriales</taxon>
        <taxon>Weeksellaceae</taxon>
        <taxon>Chryseobacterium group</taxon>
        <taxon>Chryseobacterium</taxon>
    </lineage>
</organism>
<dbReference type="RefSeq" id="WP_072883865.1">
    <property type="nucleotide sequence ID" value="NZ_FQVO01000003.1"/>
</dbReference>
<evidence type="ECO:0000313" key="2">
    <source>
        <dbReference type="EMBL" id="SHE69963.1"/>
    </source>
</evidence>
<dbReference type="Proteomes" id="UP000184236">
    <property type="component" value="Unassembled WGS sequence"/>
</dbReference>
<evidence type="ECO:0000313" key="3">
    <source>
        <dbReference type="Proteomes" id="UP000184236"/>
    </source>
</evidence>
<dbReference type="EMBL" id="FQVO01000003">
    <property type="protein sequence ID" value="SHE69963.1"/>
    <property type="molecule type" value="Genomic_DNA"/>
</dbReference>
<dbReference type="Pfam" id="PF01041">
    <property type="entry name" value="DegT_DnrJ_EryC1"/>
    <property type="match status" value="1"/>
</dbReference>
<evidence type="ECO:0000256" key="1">
    <source>
        <dbReference type="RuleBase" id="RU004508"/>
    </source>
</evidence>
<dbReference type="InterPro" id="IPR000653">
    <property type="entry name" value="DegT/StrS_aminotransferase"/>
</dbReference>
<reference evidence="3" key="1">
    <citation type="submission" date="2016-11" db="EMBL/GenBank/DDBJ databases">
        <authorList>
            <person name="Varghese N."/>
            <person name="Submissions S."/>
        </authorList>
    </citation>
    <scope>NUCLEOTIDE SEQUENCE [LARGE SCALE GENOMIC DNA]</scope>
    <source>
        <strain evidence="3">DSM 26898</strain>
    </source>
</reference>
<dbReference type="STRING" id="1302685.SAMN05444408_103179"/>
<gene>
    <name evidence="2" type="ORF">SAMN05444408_103179</name>
</gene>
<keyword evidence="3" id="KW-1185">Reference proteome</keyword>
<dbReference type="InterPro" id="IPR015424">
    <property type="entry name" value="PyrdxlP-dep_Trfase"/>
</dbReference>
<comment type="similarity">
    <text evidence="1">Belongs to the DegT/DnrJ/EryC1 family.</text>
</comment>
<name>A0A1M4VM88_9FLAO</name>
<accession>A0A1M4VM88</accession>